<dbReference type="InterPro" id="IPR021958">
    <property type="entry name" value="DUF3575"/>
</dbReference>
<dbReference type="Pfam" id="PF12099">
    <property type="entry name" value="DUF3575"/>
    <property type="match status" value="1"/>
</dbReference>
<comment type="caution">
    <text evidence="2">The sequence shown here is derived from an EMBL/GenBank/DDBJ whole genome shotgun (WGS) entry which is preliminary data.</text>
</comment>
<protein>
    <submittedName>
        <fullName evidence="2">DUF3575 domain-containing protein</fullName>
    </submittedName>
</protein>
<feature type="signal peptide" evidence="1">
    <location>
        <begin position="1"/>
        <end position="19"/>
    </location>
</feature>
<keyword evidence="1" id="KW-0732">Signal</keyword>
<organism evidence="2 4">
    <name type="scientific">Bacteroides uniformis</name>
    <dbReference type="NCBI Taxonomy" id="820"/>
    <lineage>
        <taxon>Bacteria</taxon>
        <taxon>Pseudomonadati</taxon>
        <taxon>Bacteroidota</taxon>
        <taxon>Bacteroidia</taxon>
        <taxon>Bacteroidales</taxon>
        <taxon>Bacteroidaceae</taxon>
        <taxon>Bacteroides</taxon>
    </lineage>
</organism>
<evidence type="ECO:0000256" key="1">
    <source>
        <dbReference type="SAM" id="SignalP"/>
    </source>
</evidence>
<dbReference type="Proteomes" id="UP000260795">
    <property type="component" value="Unassembled WGS sequence"/>
</dbReference>
<accession>A0A3E4R7Z0</accession>
<name>A0A3E4R7Z0_BACUN</name>
<dbReference type="RefSeq" id="WP_117680881.1">
    <property type="nucleotide sequence ID" value="NZ_CP176641.1"/>
</dbReference>
<dbReference type="EMBL" id="QSRK01000006">
    <property type="protein sequence ID" value="RGL15744.1"/>
    <property type="molecule type" value="Genomic_DNA"/>
</dbReference>
<evidence type="ECO:0000313" key="5">
    <source>
        <dbReference type="Proteomes" id="UP000284640"/>
    </source>
</evidence>
<dbReference type="AlphaFoldDB" id="A0A3E4R7Z0"/>
<evidence type="ECO:0000313" key="2">
    <source>
        <dbReference type="EMBL" id="RGL15744.1"/>
    </source>
</evidence>
<gene>
    <name evidence="3" type="ORF">DW729_03225</name>
    <name evidence="2" type="ORF">DXC80_05645</name>
</gene>
<evidence type="ECO:0000313" key="3">
    <source>
        <dbReference type="EMBL" id="RHE61257.1"/>
    </source>
</evidence>
<feature type="chain" id="PRO_5036080868" evidence="1">
    <location>
        <begin position="20"/>
        <end position="415"/>
    </location>
</feature>
<dbReference type="EMBL" id="QSKL01000002">
    <property type="protein sequence ID" value="RHE61257.1"/>
    <property type="molecule type" value="Genomic_DNA"/>
</dbReference>
<reference evidence="4 5" key="1">
    <citation type="submission" date="2018-08" db="EMBL/GenBank/DDBJ databases">
        <title>A genome reference for cultivated species of the human gut microbiota.</title>
        <authorList>
            <person name="Zou Y."/>
            <person name="Xue W."/>
            <person name="Luo G."/>
        </authorList>
    </citation>
    <scope>NUCLEOTIDE SEQUENCE [LARGE SCALE GENOMIC DNA]</scope>
    <source>
        <strain evidence="3 5">AM27-46</strain>
        <strain evidence="2 4">TF08-13</strain>
    </source>
</reference>
<evidence type="ECO:0000313" key="4">
    <source>
        <dbReference type="Proteomes" id="UP000260795"/>
    </source>
</evidence>
<dbReference type="Proteomes" id="UP000284640">
    <property type="component" value="Unassembled WGS sequence"/>
</dbReference>
<proteinExistence type="predicted"/>
<sequence>MRNLILSMFLFIGCVPAFGQNSSVEICIEFRVGIGTVDTAYGNNAVRLLEVISHLDEIRNDSTLELVEVSFCGAASPEGRFRLNEQLAADRLASLERYVRERVFIPDSIITRCNGAIAWKLLAGLVESSDMLHKEETLHVLRNVPEYTYEGGKLVDSRKKQLMMLQYGRTWHFLKEHYFRQMRNACAIFLTVRNKPLLPVVEEAEKEEDLPVTGPVDSAIVLQTPDSFSVAVRNSSFCMSLKTNMLYDLLAVPNIGIEFYLGKNWSIAANWMYAWWKTDKHHRYWRTYGGDIAVRKWFGRKAGEKTLSGHHLGLYGQMLTYDFEWEGKGYLGDRWSYAGGVEYGYSLPVARRLNIDFTLGVGYLGGEYKKYVPRDGHYVWKATKDRHWFGPTKAEVSLVWLLGPGCNNSKKGGTK</sequence>